<reference evidence="5" key="1">
    <citation type="submission" date="2021-01" db="EMBL/GenBank/DDBJ databases">
        <title>Whole genome shotgun sequence of Actinoplanes tereljensis NBRC 105297.</title>
        <authorList>
            <person name="Komaki H."/>
            <person name="Tamura T."/>
        </authorList>
    </citation>
    <scope>NUCLEOTIDE SEQUENCE</scope>
    <source>
        <strain evidence="5">NBRC 105297</strain>
    </source>
</reference>
<dbReference type="RefSeq" id="WP_203807931.1">
    <property type="nucleotide sequence ID" value="NZ_BOMY01000028.1"/>
</dbReference>
<proteinExistence type="predicted"/>
<keyword evidence="4" id="KW-0732">Signal</keyword>
<dbReference type="GO" id="GO:0005576">
    <property type="term" value="C:extracellular region"/>
    <property type="evidence" value="ECO:0007669"/>
    <property type="project" value="UniProtKB-SubCell"/>
</dbReference>
<evidence type="ECO:0000313" key="5">
    <source>
        <dbReference type="EMBL" id="GIF21389.1"/>
    </source>
</evidence>
<dbReference type="Gene3D" id="2.150.10.10">
    <property type="entry name" value="Serralysin-like metalloprotease, C-terminal"/>
    <property type="match status" value="5"/>
</dbReference>
<comment type="subcellular location">
    <subcellularLocation>
        <location evidence="1">Secreted</location>
    </subcellularLocation>
</comment>
<gene>
    <name evidence="5" type="ORF">Ate02nite_41190</name>
</gene>
<accession>A0A919NNY9</accession>
<comment type="caution">
    <text evidence="5">The sequence shown here is derived from an EMBL/GenBank/DDBJ whole genome shotgun (WGS) entry which is preliminary data.</text>
</comment>
<dbReference type="PANTHER" id="PTHR38340">
    <property type="entry name" value="S-LAYER PROTEIN"/>
    <property type="match status" value="1"/>
</dbReference>
<dbReference type="GO" id="GO:0005509">
    <property type="term" value="F:calcium ion binding"/>
    <property type="evidence" value="ECO:0007669"/>
    <property type="project" value="InterPro"/>
</dbReference>
<evidence type="ECO:0000313" key="6">
    <source>
        <dbReference type="Proteomes" id="UP000623608"/>
    </source>
</evidence>
<feature type="region of interest" description="Disordered" evidence="3">
    <location>
        <begin position="498"/>
        <end position="522"/>
    </location>
</feature>
<evidence type="ECO:0000256" key="2">
    <source>
        <dbReference type="ARBA" id="ARBA00022525"/>
    </source>
</evidence>
<evidence type="ECO:0008006" key="7">
    <source>
        <dbReference type="Google" id="ProtNLM"/>
    </source>
</evidence>
<evidence type="ECO:0000256" key="1">
    <source>
        <dbReference type="ARBA" id="ARBA00004613"/>
    </source>
</evidence>
<dbReference type="PRINTS" id="PR00313">
    <property type="entry name" value="CABNDNGRPT"/>
</dbReference>
<dbReference type="EMBL" id="BOMY01000028">
    <property type="protein sequence ID" value="GIF21389.1"/>
    <property type="molecule type" value="Genomic_DNA"/>
</dbReference>
<dbReference type="SUPFAM" id="SSF51120">
    <property type="entry name" value="beta-Roll"/>
    <property type="match status" value="3"/>
</dbReference>
<dbReference type="InterPro" id="IPR018511">
    <property type="entry name" value="Hemolysin-typ_Ca-bd_CS"/>
</dbReference>
<evidence type="ECO:0000256" key="3">
    <source>
        <dbReference type="SAM" id="MobiDB-lite"/>
    </source>
</evidence>
<sequence>MSRGAVVRTALILSGTLVAVWVAAAPAEAASSGNATVSGTTVLFRAGAGQTNQVVVTRSGRTLTIDDRVTVRAGSGCVAVKGDSTKAKCTTKSTPTRFTGYLYDGNDSVRNNAGIPMTAYAGAGNDKVIGGTAGETLFGEAGNDSIWGNGGNDTVNGGTGNDSLNTGDGNDVAYGGDGKDTIVTGAGNDYPRGDAGNDAIYTQDGNDHVWGGPGNDRILGGNGNDVAYGEAGDDEVSGDAGNDNLDGGTGNDYLTGGLGNDTMLGQDGLDSMQGGAGDDRAWGAGGEDNIWAETGNDYVSGGDGDDNLDGGDGTDTIYGGPGRDTIGSGLGNDQVNGGPDSDYFRENHVLKPGVPDADLIIGGGGGDFVSYEDRTLAVTADADGVSGDDGQDGEHDTISADVHGLRGGNADDKLSATAGDFTLEGGPGDDTLIGADGRDYLVGGPGRDHLDGGPGDDTFEGDSDYSVADPISLSADVILGGDGRDLVLYRTYDRGVTVDLDGEAGDDGAPGEGDTVGADVEDIDGTDYADHLTGNAGDNDLDGYGSGAGGDGDVVYGLAGNDHLDGRYVYGGPGDDNLSGSSPNQPPAFLDGGDNATAWGDECFGTPQDEMVNCEHRY</sequence>
<name>A0A919NNY9_9ACTN</name>
<dbReference type="InterPro" id="IPR050557">
    <property type="entry name" value="RTX_toxin/Mannuronan_C5-epim"/>
</dbReference>
<dbReference type="Proteomes" id="UP000623608">
    <property type="component" value="Unassembled WGS sequence"/>
</dbReference>
<feature type="chain" id="PRO_5039673084" description="Calcium-binding protein" evidence="4">
    <location>
        <begin position="20"/>
        <end position="618"/>
    </location>
</feature>
<dbReference type="PROSITE" id="PS00330">
    <property type="entry name" value="HEMOLYSIN_CALCIUM"/>
    <property type="match status" value="4"/>
</dbReference>
<dbReference type="AlphaFoldDB" id="A0A919NNY9"/>
<keyword evidence="6" id="KW-1185">Reference proteome</keyword>
<protein>
    <recommendedName>
        <fullName evidence="7">Calcium-binding protein</fullName>
    </recommendedName>
</protein>
<dbReference type="PANTHER" id="PTHR38340:SF1">
    <property type="entry name" value="S-LAYER PROTEIN"/>
    <property type="match status" value="1"/>
</dbReference>
<feature type="region of interest" description="Disordered" evidence="3">
    <location>
        <begin position="570"/>
        <end position="592"/>
    </location>
</feature>
<dbReference type="Pfam" id="PF00353">
    <property type="entry name" value="HemolysinCabind"/>
    <property type="match status" value="7"/>
</dbReference>
<feature type="signal peptide" evidence="4">
    <location>
        <begin position="1"/>
        <end position="19"/>
    </location>
</feature>
<evidence type="ECO:0000256" key="4">
    <source>
        <dbReference type="SAM" id="SignalP"/>
    </source>
</evidence>
<dbReference type="InterPro" id="IPR011049">
    <property type="entry name" value="Serralysin-like_metalloprot_C"/>
</dbReference>
<keyword evidence="2" id="KW-0964">Secreted</keyword>
<organism evidence="5 6">
    <name type="scientific">Paractinoplanes tereljensis</name>
    <dbReference type="NCBI Taxonomy" id="571912"/>
    <lineage>
        <taxon>Bacteria</taxon>
        <taxon>Bacillati</taxon>
        <taxon>Actinomycetota</taxon>
        <taxon>Actinomycetes</taxon>
        <taxon>Micromonosporales</taxon>
        <taxon>Micromonosporaceae</taxon>
        <taxon>Paractinoplanes</taxon>
    </lineage>
</organism>
<dbReference type="InterPro" id="IPR001343">
    <property type="entry name" value="Hemolysn_Ca-bd"/>
</dbReference>